<proteinExistence type="predicted"/>
<keyword evidence="1" id="KW-1133">Transmembrane helix</keyword>
<keyword evidence="3" id="KW-1185">Reference proteome</keyword>
<dbReference type="Pfam" id="PF04646">
    <property type="entry name" value="DUF604"/>
    <property type="match status" value="1"/>
</dbReference>
<name>A0AA88VI53_9ASTE</name>
<sequence length="533" mass="61173">MKEYLGAASEAMKRSDPPTIRVLPRFVASSFFVLALTYICYTLILVYPSHSYTEHLRRPFIPSLQPLNKTLGHTNHLQNPKPETSNETQLHHVFFGIAASAKLWEHRKDYIKTWWRPDEARGFVWLDKPVKRDAEGDKALPPVKISGDTARFKYSHRKGDRSAIRISRIVSETVRLGVEGVRWIVLGDDDTVFVLDNLIRVLRKYDHNQFYYIGSSSESHIQNIQFSCNMAYGGGGFAISYALAKALAKMQDQCIQRYPELYGSDDRIQACMTELGVPLTKEIGFHQFDVHGNVFGLLAAHPIAPLVSIHHLDLIDPIFPNVNQVQALQRLKVPTKLDSAALMQQSVCYDKSKNWTVSVSWGYTVQIFRGLIPARLVERPARTFRNWYPNADHVAFEFNSRPVSNDVCQRPLLYMLSNALYNPSTNQTASEYVRFDKARYPRCKGKEADPSRIQKVDVLKKRNPNMWDKVNLISTSLIDGCSFCREIMIVRLMLTLNCHTRYLEPLLVQQVYFKLRSELVKMQSYEHGNARPD</sequence>
<dbReference type="AlphaFoldDB" id="A0AA88VI53"/>
<reference evidence="2" key="1">
    <citation type="submission" date="2022-12" db="EMBL/GenBank/DDBJ databases">
        <title>Draft genome assemblies for two species of Escallonia (Escalloniales).</title>
        <authorList>
            <person name="Chanderbali A."/>
            <person name="Dervinis C."/>
            <person name="Anghel I."/>
            <person name="Soltis D."/>
            <person name="Soltis P."/>
            <person name="Zapata F."/>
        </authorList>
    </citation>
    <scope>NUCLEOTIDE SEQUENCE</scope>
    <source>
        <strain evidence="2">UCBG64.0493</strain>
        <tissue evidence="2">Leaf</tissue>
    </source>
</reference>
<dbReference type="Proteomes" id="UP001188597">
    <property type="component" value="Unassembled WGS sequence"/>
</dbReference>
<evidence type="ECO:0000256" key="1">
    <source>
        <dbReference type="SAM" id="Phobius"/>
    </source>
</evidence>
<dbReference type="EMBL" id="JAVXUP010001650">
    <property type="protein sequence ID" value="KAK3009396.1"/>
    <property type="molecule type" value="Genomic_DNA"/>
</dbReference>
<gene>
    <name evidence="2" type="ORF">RJ639_014659</name>
</gene>
<keyword evidence="1" id="KW-0812">Transmembrane</keyword>
<dbReference type="InterPro" id="IPR006740">
    <property type="entry name" value="DUF604"/>
</dbReference>
<comment type="caution">
    <text evidence="2">The sequence shown here is derived from an EMBL/GenBank/DDBJ whole genome shotgun (WGS) entry which is preliminary data.</text>
</comment>
<feature type="transmembrane region" description="Helical" evidence="1">
    <location>
        <begin position="22"/>
        <end position="47"/>
    </location>
</feature>
<evidence type="ECO:0000313" key="3">
    <source>
        <dbReference type="Proteomes" id="UP001188597"/>
    </source>
</evidence>
<protein>
    <recommendedName>
        <fullName evidence="4">Fringe</fullName>
    </recommendedName>
</protein>
<evidence type="ECO:0008006" key="4">
    <source>
        <dbReference type="Google" id="ProtNLM"/>
    </source>
</evidence>
<evidence type="ECO:0000313" key="2">
    <source>
        <dbReference type="EMBL" id="KAK3009396.1"/>
    </source>
</evidence>
<keyword evidence="1" id="KW-0472">Membrane</keyword>
<dbReference type="Gene3D" id="3.90.550.50">
    <property type="match status" value="1"/>
</dbReference>
<dbReference type="PANTHER" id="PTHR10811">
    <property type="entry name" value="FRINGE-RELATED"/>
    <property type="match status" value="1"/>
</dbReference>
<organism evidence="2 3">
    <name type="scientific">Escallonia herrerae</name>
    <dbReference type="NCBI Taxonomy" id="1293975"/>
    <lineage>
        <taxon>Eukaryota</taxon>
        <taxon>Viridiplantae</taxon>
        <taxon>Streptophyta</taxon>
        <taxon>Embryophyta</taxon>
        <taxon>Tracheophyta</taxon>
        <taxon>Spermatophyta</taxon>
        <taxon>Magnoliopsida</taxon>
        <taxon>eudicotyledons</taxon>
        <taxon>Gunneridae</taxon>
        <taxon>Pentapetalae</taxon>
        <taxon>asterids</taxon>
        <taxon>campanulids</taxon>
        <taxon>Escalloniales</taxon>
        <taxon>Escalloniaceae</taxon>
        <taxon>Escallonia</taxon>
    </lineage>
</organism>
<accession>A0AA88VI53</accession>
<dbReference type="FunFam" id="3.90.550.50:FF:000006">
    <property type="entry name" value="Fringe-related protein-like"/>
    <property type="match status" value="1"/>
</dbReference>